<dbReference type="PROSITE" id="PS50206">
    <property type="entry name" value="RHODANESE_3"/>
    <property type="match status" value="1"/>
</dbReference>
<comment type="similarity">
    <text evidence="1">Belongs to the TrhO family.</text>
</comment>
<protein>
    <recommendedName>
        <fullName evidence="1">tRNA uridine(34) hydroxylase</fullName>
        <ecNumber evidence="1">1.14.-.-</ecNumber>
    </recommendedName>
    <alternativeName>
        <fullName evidence="1">tRNA hydroxylation protein O</fullName>
    </alternativeName>
</protein>
<dbReference type="Gene3D" id="3.40.250.10">
    <property type="entry name" value="Rhodanese-like domain"/>
    <property type="match status" value="1"/>
</dbReference>
<dbReference type="PANTHER" id="PTHR43268">
    <property type="entry name" value="THIOSULFATE SULFURTRANSFERASE/RHODANESE-LIKE DOMAIN-CONTAINING PROTEIN 2"/>
    <property type="match status" value="1"/>
</dbReference>
<evidence type="ECO:0000313" key="3">
    <source>
        <dbReference type="EMBL" id="ASY23594.1"/>
    </source>
</evidence>
<dbReference type="Pfam" id="PF12368">
    <property type="entry name" value="Rhodanese_C"/>
    <property type="match status" value="1"/>
</dbReference>
<dbReference type="InterPro" id="IPR036873">
    <property type="entry name" value="Rhodanese-like_dom_sf"/>
</dbReference>
<comment type="function">
    <text evidence="1">Catalyzes oxygen-dependent 5-hydroxyuridine (ho5U) modification at position 34 in tRNAs.</text>
</comment>
<dbReference type="NCBIfam" id="NF001134">
    <property type="entry name" value="PRK00142.1-2"/>
    <property type="match status" value="1"/>
</dbReference>
<gene>
    <name evidence="1" type="primary">trhO</name>
    <name evidence="3" type="ORF">B1sIIB91_01460</name>
</gene>
<sequence>MSIPKVILYYTFTPLPDPAAIKVWQKTLCQGLNLKGRIIISPQGINGTLGGDIDDLKKYTRQTRSYAGFSKMKFKWSDGTGNDFPKLSVKVRPELVGFGNPNEIKVDKNGVIGGGKHLKPFEVDELVAKRGDDVIFFDGRNSFEAQVGRFKNAVVPDTATTRDFVSEIESGKYDHLKDKPIVTYCTGGIRCEVLSAVMKTRGFKEVYQIDGGIVTYGKEIGDDGLWEGALHTFDNRMSLKFSARSKSIGQCKDCSEPATRFYDCPKVPCNALSLLCTKCAQGMSSEICNHPQRNYSNAELIG</sequence>
<dbReference type="RefSeq" id="WP_095687868.1">
    <property type="nucleotide sequence ID" value="NZ_CP016779.1"/>
</dbReference>
<dbReference type="KEGG" id="nab:B1sIIB91_01460"/>
<dbReference type="InterPro" id="IPR040503">
    <property type="entry name" value="TRHO_N"/>
</dbReference>
<dbReference type="OrthoDB" id="9778326at2"/>
<dbReference type="Proteomes" id="UP000217210">
    <property type="component" value="Chromosome"/>
</dbReference>
<dbReference type="CDD" id="cd01518">
    <property type="entry name" value="RHOD_YceA"/>
    <property type="match status" value="1"/>
</dbReference>
<dbReference type="SMART" id="SM00450">
    <property type="entry name" value="RHOD"/>
    <property type="match status" value="1"/>
</dbReference>
<evidence type="ECO:0000256" key="1">
    <source>
        <dbReference type="HAMAP-Rule" id="MF_00469"/>
    </source>
</evidence>
<reference evidence="3 4" key="1">
    <citation type="submission" date="2016-07" db="EMBL/GenBank/DDBJ databases">
        <title>High microdiversification within the ubiquitous acI lineage of Actinobacteria.</title>
        <authorList>
            <person name="Neuenschwander S.M."/>
            <person name="Salcher M."/>
            <person name="Ghai R."/>
            <person name="Pernthaler J."/>
        </authorList>
    </citation>
    <scope>NUCLEOTIDE SEQUENCE [LARGE SCALE GENOMIC DNA]</scope>
    <source>
        <strain evidence="3">MMS-IIB-91</strain>
    </source>
</reference>
<name>A0A249L3N4_9ACTN</name>
<dbReference type="InterPro" id="IPR001763">
    <property type="entry name" value="Rhodanese-like_dom"/>
</dbReference>
<keyword evidence="1" id="KW-0560">Oxidoreductase</keyword>
<dbReference type="EMBL" id="CP016779">
    <property type="protein sequence ID" value="ASY23594.1"/>
    <property type="molecule type" value="Genomic_DNA"/>
</dbReference>
<dbReference type="GO" id="GO:0016705">
    <property type="term" value="F:oxidoreductase activity, acting on paired donors, with incorporation or reduction of molecular oxygen"/>
    <property type="evidence" value="ECO:0007669"/>
    <property type="project" value="UniProtKB-UniRule"/>
</dbReference>
<dbReference type="EC" id="1.14.-.-" evidence="1"/>
<dbReference type="InterPro" id="IPR020936">
    <property type="entry name" value="TrhO"/>
</dbReference>
<dbReference type="PANTHER" id="PTHR43268:SF6">
    <property type="entry name" value="THIOSULFATE SULFURTRANSFERASE_RHODANESE-LIKE DOMAIN-CONTAINING PROTEIN 2"/>
    <property type="match status" value="1"/>
</dbReference>
<dbReference type="SUPFAM" id="SSF52821">
    <property type="entry name" value="Rhodanese/Cell cycle control phosphatase"/>
    <property type="match status" value="1"/>
</dbReference>
<dbReference type="Gene3D" id="3.30.70.100">
    <property type="match status" value="1"/>
</dbReference>
<dbReference type="Pfam" id="PF00581">
    <property type="entry name" value="Rhodanese"/>
    <property type="match status" value="1"/>
</dbReference>
<accession>A0A249L3N4</accession>
<dbReference type="GO" id="GO:0006400">
    <property type="term" value="P:tRNA modification"/>
    <property type="evidence" value="ECO:0007669"/>
    <property type="project" value="UniProtKB-UniRule"/>
</dbReference>
<proteinExistence type="inferred from homology"/>
<dbReference type="HAMAP" id="MF_00469">
    <property type="entry name" value="TrhO"/>
    <property type="match status" value="1"/>
</dbReference>
<comment type="catalytic activity">
    <reaction evidence="1">
        <text>uridine(34) in tRNA + AH2 + O2 = 5-hydroxyuridine(34) in tRNA + A + H2O</text>
        <dbReference type="Rhea" id="RHEA:64224"/>
        <dbReference type="Rhea" id="RHEA-COMP:11727"/>
        <dbReference type="Rhea" id="RHEA-COMP:13381"/>
        <dbReference type="ChEBI" id="CHEBI:13193"/>
        <dbReference type="ChEBI" id="CHEBI:15377"/>
        <dbReference type="ChEBI" id="CHEBI:15379"/>
        <dbReference type="ChEBI" id="CHEBI:17499"/>
        <dbReference type="ChEBI" id="CHEBI:65315"/>
        <dbReference type="ChEBI" id="CHEBI:136877"/>
    </reaction>
</comment>
<keyword evidence="1" id="KW-0819">tRNA processing</keyword>
<evidence type="ECO:0000313" key="4">
    <source>
        <dbReference type="Proteomes" id="UP000217210"/>
    </source>
</evidence>
<dbReference type="InterPro" id="IPR022111">
    <property type="entry name" value="Rhodanese_C"/>
</dbReference>
<evidence type="ECO:0000259" key="2">
    <source>
        <dbReference type="PROSITE" id="PS50206"/>
    </source>
</evidence>
<keyword evidence="4" id="KW-1185">Reference proteome</keyword>
<organism evidence="3 4">
    <name type="scientific">Candidatus Nanopelagicus abundans</name>
    <dbReference type="NCBI Taxonomy" id="1884916"/>
    <lineage>
        <taxon>Bacteria</taxon>
        <taxon>Bacillati</taxon>
        <taxon>Actinomycetota</taxon>
        <taxon>Actinomycetes</taxon>
        <taxon>Candidatus Nanopelagicales</taxon>
        <taxon>Candidatus Nanopelagicaceae</taxon>
        <taxon>Candidatus Nanopelagicus</taxon>
    </lineage>
</organism>
<dbReference type="AlphaFoldDB" id="A0A249L3N4"/>
<feature type="domain" description="Rhodanese" evidence="2">
    <location>
        <begin position="130"/>
        <end position="225"/>
    </location>
</feature>
<dbReference type="Pfam" id="PF17773">
    <property type="entry name" value="UPF0176_N"/>
    <property type="match status" value="1"/>
</dbReference>